<evidence type="ECO:0000256" key="15">
    <source>
        <dbReference type="RuleBase" id="RU000485"/>
    </source>
</evidence>
<dbReference type="Pfam" id="PF00393">
    <property type="entry name" value="6PGD"/>
    <property type="match status" value="1"/>
</dbReference>
<evidence type="ECO:0000256" key="12">
    <source>
        <dbReference type="PIRSR" id="PIRSR000109-1"/>
    </source>
</evidence>
<dbReference type="NCBIfam" id="TIGR00873">
    <property type="entry name" value="gnd"/>
    <property type="match status" value="1"/>
</dbReference>
<protein>
    <recommendedName>
        <fullName evidence="6 11">6-phosphogluconate dehydrogenase, decarboxylating</fullName>
        <ecNumber evidence="5 11">1.1.1.44</ecNumber>
    </recommendedName>
</protein>
<feature type="binding site" evidence="14">
    <location>
        <begin position="74"/>
        <end position="76"/>
    </location>
    <ligand>
        <name>NADP(+)</name>
        <dbReference type="ChEBI" id="CHEBI:58349"/>
    </ligand>
</feature>
<feature type="binding site" description="in other chain" evidence="13">
    <location>
        <begin position="187"/>
        <end position="188"/>
    </location>
    <ligand>
        <name>substrate</name>
        <note>ligand shared between dimeric partners</note>
    </ligand>
</feature>
<proteinExistence type="inferred from homology"/>
<dbReference type="GO" id="GO:0004616">
    <property type="term" value="F:phosphogluconate dehydrogenase (decarboxylating) activity"/>
    <property type="evidence" value="ECO:0007669"/>
    <property type="project" value="UniProtKB-EC"/>
</dbReference>
<dbReference type="SUPFAM" id="SSF48179">
    <property type="entry name" value="6-phosphogluconate dehydrogenase C-terminal domain-like"/>
    <property type="match status" value="1"/>
</dbReference>
<evidence type="ECO:0000256" key="5">
    <source>
        <dbReference type="ARBA" id="ARBA00013011"/>
    </source>
</evidence>
<sequence>MGKQAIGVVGLAVMGRNLALNIESRGYAVSVYNRSREKTDELIAEFPDRKLVPTHTLEAFVASLETPRRILLMVKAGEATDATIAALKPLLDKGDVLIDGGNTHFTDTIRRNQELAQAGLHFIGTGVSGGEEGALRGPSIMPGGQRDAYDLVEPILKQIAAKAPADGEPCVAYMGPDGAGHYVKMVHNGIEYGDMQLIAESYAVLKQVAGLTNDELGAVYAEWNQGELDSYLIEITAKIFGKKDDETGKHLVDVILDRAAQKGTGKWTSQNALDLGVPLPLITESVFARVLSSLKDQRVAASMVLTGPTPAPLEGDRAAFVESVRRALYLSKVISYAQGFAQLDTASKEYGWHLDLGTIAKIFRAGCIIRAHFLQKITDAYAKNAALANLLLDLYFQDIAANYQSALRDVVVAAVKAGVPVPAFASAVAYFDSYRSARVPANLVQAQRDFFGAHTFERTDKPGSFHANWAE</sequence>
<comment type="catalytic activity">
    <reaction evidence="10 11 15">
        <text>6-phospho-D-gluconate + NADP(+) = D-ribulose 5-phosphate + CO2 + NADPH</text>
        <dbReference type="Rhea" id="RHEA:10116"/>
        <dbReference type="ChEBI" id="CHEBI:16526"/>
        <dbReference type="ChEBI" id="CHEBI:57783"/>
        <dbReference type="ChEBI" id="CHEBI:58121"/>
        <dbReference type="ChEBI" id="CHEBI:58349"/>
        <dbReference type="ChEBI" id="CHEBI:58759"/>
        <dbReference type="EC" id="1.1.1.44"/>
    </reaction>
</comment>
<feature type="domain" description="6-phosphogluconate dehydrogenase C-terminal" evidence="16">
    <location>
        <begin position="180"/>
        <end position="470"/>
    </location>
</feature>
<evidence type="ECO:0000256" key="8">
    <source>
        <dbReference type="ARBA" id="ARBA00023064"/>
    </source>
</evidence>
<evidence type="ECO:0000313" key="17">
    <source>
        <dbReference type="EMBL" id="AOJ06400.1"/>
    </source>
</evidence>
<dbReference type="SMART" id="SM01350">
    <property type="entry name" value="6PGD"/>
    <property type="match status" value="1"/>
</dbReference>
<evidence type="ECO:0000313" key="18">
    <source>
        <dbReference type="Proteomes" id="UP000067711"/>
    </source>
</evidence>
<comment type="subunit">
    <text evidence="4 11">Homodimer.</text>
</comment>
<dbReference type="PANTHER" id="PTHR11811">
    <property type="entry name" value="6-PHOSPHOGLUCONATE DEHYDROGENASE"/>
    <property type="match status" value="1"/>
</dbReference>
<dbReference type="InterPro" id="IPR036291">
    <property type="entry name" value="NAD(P)-bd_dom_sf"/>
</dbReference>
<dbReference type="InterPro" id="IPR006114">
    <property type="entry name" value="6PGDH_C"/>
</dbReference>
<feature type="binding site" evidence="14">
    <location>
        <begin position="10"/>
        <end position="15"/>
    </location>
    <ligand>
        <name>NADP(+)</name>
        <dbReference type="ChEBI" id="CHEBI:58349"/>
    </ligand>
</feature>
<keyword evidence="9 11" id="KW-0570">Pentose shunt</keyword>
<evidence type="ECO:0000256" key="4">
    <source>
        <dbReference type="ARBA" id="ARBA00011738"/>
    </source>
</evidence>
<dbReference type="EC" id="1.1.1.44" evidence="5 11"/>
<dbReference type="PIRSF" id="PIRSF000109">
    <property type="entry name" value="6PGD"/>
    <property type="match status" value="1"/>
</dbReference>
<dbReference type="PRINTS" id="PR00076">
    <property type="entry name" value="6PGDHDRGNASE"/>
</dbReference>
<evidence type="ECO:0000256" key="13">
    <source>
        <dbReference type="PIRSR" id="PIRSR000109-2"/>
    </source>
</evidence>
<evidence type="ECO:0000256" key="3">
    <source>
        <dbReference type="ARBA" id="ARBA00008419"/>
    </source>
</evidence>
<evidence type="ECO:0000256" key="1">
    <source>
        <dbReference type="ARBA" id="ARBA00002526"/>
    </source>
</evidence>
<dbReference type="InterPro" id="IPR006113">
    <property type="entry name" value="6PGDH_Gnd/GntZ"/>
</dbReference>
<feature type="active site" description="Proton acceptor" evidence="12">
    <location>
        <position position="184"/>
    </location>
</feature>
<dbReference type="GO" id="GO:0006098">
    <property type="term" value="P:pentose-phosphate shunt"/>
    <property type="evidence" value="ECO:0007669"/>
    <property type="project" value="UniProtKB-UniPathway"/>
</dbReference>
<dbReference type="FunFam" id="1.20.5.320:FF:000001">
    <property type="entry name" value="6-phosphogluconate dehydrogenase, decarboxylating"/>
    <property type="match status" value="1"/>
</dbReference>
<feature type="binding site" evidence="14">
    <location>
        <begin position="33"/>
        <end position="35"/>
    </location>
    <ligand>
        <name>NADP(+)</name>
        <dbReference type="ChEBI" id="CHEBI:58349"/>
    </ligand>
</feature>
<dbReference type="Gene3D" id="3.40.50.720">
    <property type="entry name" value="NAD(P)-binding Rossmann-like Domain"/>
    <property type="match status" value="1"/>
</dbReference>
<dbReference type="Pfam" id="PF03446">
    <property type="entry name" value="NAD_binding_2"/>
    <property type="match status" value="1"/>
</dbReference>
<dbReference type="GO" id="GO:0019521">
    <property type="term" value="P:D-gluconate metabolic process"/>
    <property type="evidence" value="ECO:0007669"/>
    <property type="project" value="UniProtKB-KW"/>
</dbReference>
<dbReference type="SUPFAM" id="SSF51735">
    <property type="entry name" value="NAD(P)-binding Rossmann-fold domains"/>
    <property type="match status" value="1"/>
</dbReference>
<keyword evidence="11 15" id="KW-0521">NADP</keyword>
<dbReference type="RefSeq" id="WP_066492225.1">
    <property type="nucleotide sequence ID" value="NZ_CP013388.1"/>
</dbReference>
<evidence type="ECO:0000256" key="10">
    <source>
        <dbReference type="ARBA" id="ARBA00048640"/>
    </source>
</evidence>
<comment type="similarity">
    <text evidence="3 11 15">Belongs to the 6-phosphogluconate dehydrogenase family.</text>
</comment>
<dbReference type="GO" id="GO:0050661">
    <property type="term" value="F:NADP binding"/>
    <property type="evidence" value="ECO:0007669"/>
    <property type="project" value="InterPro"/>
</dbReference>
<gene>
    <name evidence="17" type="ORF">WS71_02965</name>
</gene>
<dbReference type="FunFam" id="1.10.1040.10:FF:000002">
    <property type="entry name" value="6-phosphogluconate dehydrogenase, decarboxylating"/>
    <property type="match status" value="1"/>
</dbReference>
<evidence type="ECO:0000256" key="11">
    <source>
        <dbReference type="PIRNR" id="PIRNR000109"/>
    </source>
</evidence>
<dbReference type="InterPro" id="IPR013328">
    <property type="entry name" value="6PGD_dom2"/>
</dbReference>
<dbReference type="PROSITE" id="PS00461">
    <property type="entry name" value="6PGD"/>
    <property type="match status" value="1"/>
</dbReference>
<feature type="binding site" evidence="13">
    <location>
        <position position="454"/>
    </location>
    <ligand>
        <name>substrate</name>
        <note>ligand shared between dimeric partners</note>
    </ligand>
</feature>
<dbReference type="Gene3D" id="1.10.1040.10">
    <property type="entry name" value="N-(1-d-carboxylethyl)-l-norvaline Dehydrogenase, domain 2"/>
    <property type="match status" value="1"/>
</dbReference>
<dbReference type="AlphaFoldDB" id="A0A1B4FRU9"/>
<dbReference type="EMBL" id="CP013388">
    <property type="protein sequence ID" value="AOJ06400.1"/>
    <property type="molecule type" value="Genomic_DNA"/>
</dbReference>
<evidence type="ECO:0000256" key="7">
    <source>
        <dbReference type="ARBA" id="ARBA00023002"/>
    </source>
</evidence>
<feature type="binding site" description="in other chain" evidence="13">
    <location>
        <begin position="128"/>
        <end position="130"/>
    </location>
    <ligand>
        <name>substrate</name>
        <note>ligand shared between dimeric partners</note>
    </ligand>
</feature>
<feature type="binding site" evidence="14">
    <location>
        <position position="102"/>
    </location>
    <ligand>
        <name>NADP(+)</name>
        <dbReference type="ChEBI" id="CHEBI:58349"/>
    </ligand>
</feature>
<feature type="active site" description="Proton donor" evidence="12">
    <location>
        <position position="191"/>
    </location>
</feature>
<dbReference type="UniPathway" id="UPA00115">
    <property type="reaction ID" value="UER00410"/>
</dbReference>
<comment type="pathway">
    <text evidence="2 11 15">Carbohydrate degradation; pentose phosphate pathway; D-ribulose 5-phosphate from D-glucose 6-phosphate (oxidative stage): step 3/3.</text>
</comment>
<dbReference type="InterPro" id="IPR008927">
    <property type="entry name" value="6-PGluconate_DH-like_C_sf"/>
</dbReference>
<feature type="binding site" description="in other chain" evidence="13">
    <location>
        <position position="192"/>
    </location>
    <ligand>
        <name>substrate</name>
        <note>ligand shared between dimeric partners</note>
    </ligand>
</feature>
<comment type="function">
    <text evidence="1 11">Catalyzes the oxidative decarboxylation of 6-phosphogluconate to ribulose 5-phosphate and CO(2), with concomitant reduction of NADP to NADPH.</text>
</comment>
<dbReference type="Proteomes" id="UP000067711">
    <property type="component" value="Chromosome 2"/>
</dbReference>
<dbReference type="Gene3D" id="1.20.5.320">
    <property type="entry name" value="6-Phosphogluconate Dehydrogenase, domain 3"/>
    <property type="match status" value="1"/>
</dbReference>
<keyword evidence="7 11" id="KW-0560">Oxidoreductase</keyword>
<dbReference type="InterPro" id="IPR006184">
    <property type="entry name" value="6PGdom_BS"/>
</dbReference>
<feature type="binding site" evidence="13">
    <location>
        <position position="448"/>
    </location>
    <ligand>
        <name>substrate</name>
        <note>ligand shared between dimeric partners</note>
    </ligand>
</feature>
<evidence type="ECO:0000256" key="2">
    <source>
        <dbReference type="ARBA" id="ARBA00004874"/>
    </source>
</evidence>
<organism evidence="17 18">
    <name type="scientific">Burkholderia mayonis</name>
    <dbReference type="NCBI Taxonomy" id="1385591"/>
    <lineage>
        <taxon>Bacteria</taxon>
        <taxon>Pseudomonadati</taxon>
        <taxon>Pseudomonadota</taxon>
        <taxon>Betaproteobacteria</taxon>
        <taxon>Burkholderiales</taxon>
        <taxon>Burkholderiaceae</taxon>
        <taxon>Burkholderia</taxon>
        <taxon>pseudomallei group</taxon>
    </lineage>
</organism>
<accession>A0A1B4FRU9</accession>
<evidence type="ECO:0000256" key="6">
    <source>
        <dbReference type="ARBA" id="ARBA00018193"/>
    </source>
</evidence>
<name>A0A1B4FRU9_9BURK</name>
<evidence type="ECO:0000259" key="16">
    <source>
        <dbReference type="SMART" id="SM01350"/>
    </source>
</evidence>
<dbReference type="FunFam" id="3.40.50.720:FF:000007">
    <property type="entry name" value="6-phosphogluconate dehydrogenase, decarboxylating"/>
    <property type="match status" value="1"/>
</dbReference>
<evidence type="ECO:0000256" key="14">
    <source>
        <dbReference type="PIRSR" id="PIRSR000109-3"/>
    </source>
</evidence>
<feature type="binding site" description="in other chain" evidence="13">
    <location>
        <position position="262"/>
    </location>
    <ligand>
        <name>substrate</name>
        <note>ligand shared between dimeric partners</note>
    </ligand>
</feature>
<keyword evidence="8 15" id="KW-0311">Gluconate utilization</keyword>
<reference evidence="17 18" key="1">
    <citation type="submission" date="2015-12" db="EMBL/GenBank/DDBJ databases">
        <title>Diversity of Burkholderia near neighbor genomes.</title>
        <authorList>
            <person name="Sahl J."/>
            <person name="Wagner D."/>
            <person name="Keim P."/>
        </authorList>
    </citation>
    <scope>NUCLEOTIDE SEQUENCE [LARGE SCALE GENOMIC DNA]</scope>
    <source>
        <strain evidence="17 18">BDU8</strain>
    </source>
</reference>
<evidence type="ECO:0000256" key="9">
    <source>
        <dbReference type="ARBA" id="ARBA00023126"/>
    </source>
</evidence>
<dbReference type="InterPro" id="IPR006183">
    <property type="entry name" value="Pgluconate_DH"/>
</dbReference>
<dbReference type="NCBIfam" id="NF006765">
    <property type="entry name" value="PRK09287.1"/>
    <property type="match status" value="1"/>
</dbReference>
<feature type="binding site" description="in other chain" evidence="13">
    <location>
        <position position="289"/>
    </location>
    <ligand>
        <name>substrate</name>
        <note>ligand shared between dimeric partners</note>
    </ligand>
</feature>
<dbReference type="InterPro" id="IPR006115">
    <property type="entry name" value="6PGDH_NADP-bd"/>
</dbReference>
<feature type="binding site" description="in other chain" evidence="13">
    <location>
        <position position="102"/>
    </location>
    <ligand>
        <name>substrate</name>
        <note>ligand shared between dimeric partners</note>
    </ligand>
</feature>